<evidence type="ECO:0000313" key="3">
    <source>
        <dbReference type="EMBL" id="GAA4933586.1"/>
    </source>
</evidence>
<dbReference type="Pfam" id="PF02021">
    <property type="entry name" value="UPF0102"/>
    <property type="match status" value="1"/>
</dbReference>
<dbReference type="EMBL" id="BAABLX010000007">
    <property type="protein sequence ID" value="GAA4933586.1"/>
    <property type="molecule type" value="Genomic_DNA"/>
</dbReference>
<dbReference type="CDD" id="cd20736">
    <property type="entry name" value="PoNe_Nuclease"/>
    <property type="match status" value="1"/>
</dbReference>
<evidence type="ECO:0000256" key="2">
    <source>
        <dbReference type="HAMAP-Rule" id="MF_00048"/>
    </source>
</evidence>
<comment type="caution">
    <text evidence="3">The sequence shown here is derived from an EMBL/GenBank/DDBJ whole genome shotgun (WGS) entry which is preliminary data.</text>
</comment>
<dbReference type="HAMAP" id="MF_00048">
    <property type="entry name" value="UPF0102"/>
    <property type="match status" value="1"/>
</dbReference>
<dbReference type="InterPro" id="IPR011856">
    <property type="entry name" value="tRNA_endonuc-like_dom_sf"/>
</dbReference>
<comment type="similarity">
    <text evidence="1 2">Belongs to the UPF0102 family.</text>
</comment>
<accession>A0AAV3TYN7</accession>
<proteinExistence type="inferred from homology"/>
<dbReference type="PANTHER" id="PTHR34039">
    <property type="entry name" value="UPF0102 PROTEIN YRAN"/>
    <property type="match status" value="1"/>
</dbReference>
<dbReference type="RefSeq" id="WP_345417365.1">
    <property type="nucleotide sequence ID" value="NZ_AP031496.1"/>
</dbReference>
<sequence length="139" mass="16158">MSLIKRFGLRRKAPVDTEVDTIKTGAQAEEFACHYLIRHKHTIVDRNWRCRRGEIDIIAKAPDSLIFVEVKFRSRQDYGTASEMVSASKQAKLINAAQHYLAKHPRYLNQPCRFDLFALQYDTNQTLQINWLKNAFTTS</sequence>
<name>A0AAV3TYN7_9ALTE</name>
<organism evidence="3 4">
    <name type="scientific">Halioxenophilus aromaticivorans</name>
    <dbReference type="NCBI Taxonomy" id="1306992"/>
    <lineage>
        <taxon>Bacteria</taxon>
        <taxon>Pseudomonadati</taxon>
        <taxon>Pseudomonadota</taxon>
        <taxon>Gammaproteobacteria</taxon>
        <taxon>Alteromonadales</taxon>
        <taxon>Alteromonadaceae</taxon>
        <taxon>Halioxenophilus</taxon>
    </lineage>
</organism>
<dbReference type="Gene3D" id="3.40.1350.10">
    <property type="match status" value="1"/>
</dbReference>
<dbReference type="InterPro" id="IPR011335">
    <property type="entry name" value="Restrct_endonuc-II-like"/>
</dbReference>
<dbReference type="Proteomes" id="UP001409585">
    <property type="component" value="Unassembled WGS sequence"/>
</dbReference>
<dbReference type="GO" id="GO:0003676">
    <property type="term" value="F:nucleic acid binding"/>
    <property type="evidence" value="ECO:0007669"/>
    <property type="project" value="InterPro"/>
</dbReference>
<dbReference type="NCBIfam" id="TIGR00252">
    <property type="entry name" value="YraN family protein"/>
    <property type="match status" value="1"/>
</dbReference>
<dbReference type="PANTHER" id="PTHR34039:SF1">
    <property type="entry name" value="UPF0102 PROTEIN YRAN"/>
    <property type="match status" value="1"/>
</dbReference>
<gene>
    <name evidence="3" type="ORF">GCM10025791_07840</name>
</gene>
<keyword evidence="4" id="KW-1185">Reference proteome</keyword>
<dbReference type="AlphaFoldDB" id="A0AAV3TYN7"/>
<dbReference type="NCBIfam" id="NF009150">
    <property type="entry name" value="PRK12497.1-3"/>
    <property type="match status" value="1"/>
</dbReference>
<dbReference type="InterPro" id="IPR003509">
    <property type="entry name" value="UPF0102_YraN-like"/>
</dbReference>
<protein>
    <recommendedName>
        <fullName evidence="2">UPF0102 protein GCM10025791_07840</fullName>
    </recommendedName>
</protein>
<evidence type="ECO:0000313" key="4">
    <source>
        <dbReference type="Proteomes" id="UP001409585"/>
    </source>
</evidence>
<reference evidence="4" key="1">
    <citation type="journal article" date="2019" name="Int. J. Syst. Evol. Microbiol.">
        <title>The Global Catalogue of Microorganisms (GCM) 10K type strain sequencing project: providing services to taxonomists for standard genome sequencing and annotation.</title>
        <authorList>
            <consortium name="The Broad Institute Genomics Platform"/>
            <consortium name="The Broad Institute Genome Sequencing Center for Infectious Disease"/>
            <person name="Wu L."/>
            <person name="Ma J."/>
        </authorList>
    </citation>
    <scope>NUCLEOTIDE SEQUENCE [LARGE SCALE GENOMIC DNA]</scope>
    <source>
        <strain evidence="4">JCM 19134</strain>
    </source>
</reference>
<evidence type="ECO:0000256" key="1">
    <source>
        <dbReference type="ARBA" id="ARBA00006738"/>
    </source>
</evidence>
<dbReference type="SUPFAM" id="SSF52980">
    <property type="entry name" value="Restriction endonuclease-like"/>
    <property type="match status" value="1"/>
</dbReference>